<dbReference type="Proteomes" id="UP000243459">
    <property type="component" value="Chromosome 7"/>
</dbReference>
<name>A0A5P1EEX0_ASPOF</name>
<sequence length="93" mass="9959">MTSSSSVTPPNLYPQCDELVEQGASVGETHAAVVKKCKYTIAMPSDPKAALSVVFDKDGVLNQICEGKGYIDMSIVDADTSSKISEDEKFVQN</sequence>
<dbReference type="PANTHER" id="PTHR43580:SF9">
    <property type="entry name" value="GLYOXYLATE_SUCCINIC SEMIALDEHYDE REDUCTASE 1"/>
    <property type="match status" value="1"/>
</dbReference>
<proteinExistence type="predicted"/>
<protein>
    <recommendedName>
        <fullName evidence="1">6-phosphogluconate dehydrogenase NADP-binding domain-containing protein</fullName>
    </recommendedName>
</protein>
<dbReference type="Gene3D" id="3.40.50.720">
    <property type="entry name" value="NAD(P)-binding Rossmann-like Domain"/>
    <property type="match status" value="1"/>
</dbReference>
<keyword evidence="3" id="KW-1185">Reference proteome</keyword>
<dbReference type="InterPro" id="IPR051265">
    <property type="entry name" value="HIBADH-related_NP60_sf"/>
</dbReference>
<gene>
    <name evidence="2" type="ORF">A4U43_C07F14620</name>
</gene>
<organism evidence="2 3">
    <name type="scientific">Asparagus officinalis</name>
    <name type="common">Garden asparagus</name>
    <dbReference type="NCBI Taxonomy" id="4686"/>
    <lineage>
        <taxon>Eukaryota</taxon>
        <taxon>Viridiplantae</taxon>
        <taxon>Streptophyta</taxon>
        <taxon>Embryophyta</taxon>
        <taxon>Tracheophyta</taxon>
        <taxon>Spermatophyta</taxon>
        <taxon>Magnoliopsida</taxon>
        <taxon>Liliopsida</taxon>
        <taxon>Asparagales</taxon>
        <taxon>Asparagaceae</taxon>
        <taxon>Asparagoideae</taxon>
        <taxon>Asparagus</taxon>
    </lineage>
</organism>
<dbReference type="EMBL" id="CM007387">
    <property type="protein sequence ID" value="ONK63389.1"/>
    <property type="molecule type" value="Genomic_DNA"/>
</dbReference>
<dbReference type="AlphaFoldDB" id="A0A5P1EEX0"/>
<evidence type="ECO:0000313" key="3">
    <source>
        <dbReference type="Proteomes" id="UP000243459"/>
    </source>
</evidence>
<dbReference type="PANTHER" id="PTHR43580">
    <property type="entry name" value="OXIDOREDUCTASE GLYR1-RELATED"/>
    <property type="match status" value="1"/>
</dbReference>
<evidence type="ECO:0000313" key="2">
    <source>
        <dbReference type="EMBL" id="ONK63389.1"/>
    </source>
</evidence>
<dbReference type="OMA" id="HILVEYL"/>
<dbReference type="Pfam" id="PF03446">
    <property type="entry name" value="NAD_binding_2"/>
    <property type="match status" value="1"/>
</dbReference>
<accession>A0A5P1EEX0</accession>
<dbReference type="GO" id="GO:0050661">
    <property type="term" value="F:NADP binding"/>
    <property type="evidence" value="ECO:0007669"/>
    <property type="project" value="InterPro"/>
</dbReference>
<evidence type="ECO:0000259" key="1">
    <source>
        <dbReference type="Pfam" id="PF03446"/>
    </source>
</evidence>
<reference evidence="3" key="1">
    <citation type="journal article" date="2017" name="Nat. Commun.">
        <title>The asparagus genome sheds light on the origin and evolution of a young Y chromosome.</title>
        <authorList>
            <person name="Harkess A."/>
            <person name="Zhou J."/>
            <person name="Xu C."/>
            <person name="Bowers J.E."/>
            <person name="Van der Hulst R."/>
            <person name="Ayyampalayam S."/>
            <person name="Mercati F."/>
            <person name="Riccardi P."/>
            <person name="McKain M.R."/>
            <person name="Kakrana A."/>
            <person name="Tang H."/>
            <person name="Ray J."/>
            <person name="Groenendijk J."/>
            <person name="Arikit S."/>
            <person name="Mathioni S.M."/>
            <person name="Nakano M."/>
            <person name="Shan H."/>
            <person name="Telgmann-Rauber A."/>
            <person name="Kanno A."/>
            <person name="Yue Z."/>
            <person name="Chen H."/>
            <person name="Li W."/>
            <person name="Chen Y."/>
            <person name="Xu X."/>
            <person name="Zhang Y."/>
            <person name="Luo S."/>
            <person name="Chen H."/>
            <person name="Gao J."/>
            <person name="Mao Z."/>
            <person name="Pires J.C."/>
            <person name="Luo M."/>
            <person name="Kudrna D."/>
            <person name="Wing R.A."/>
            <person name="Meyers B.C."/>
            <person name="Yi K."/>
            <person name="Kong H."/>
            <person name="Lavrijsen P."/>
            <person name="Sunseri F."/>
            <person name="Falavigna A."/>
            <person name="Ye Y."/>
            <person name="Leebens-Mack J.H."/>
            <person name="Chen G."/>
        </authorList>
    </citation>
    <scope>NUCLEOTIDE SEQUENCE [LARGE SCALE GENOMIC DNA]</scope>
    <source>
        <strain evidence="3">cv. DH0086</strain>
    </source>
</reference>
<dbReference type="Gramene" id="ONK63389">
    <property type="protein sequence ID" value="ONK63389"/>
    <property type="gene ID" value="A4U43_C07F14620"/>
</dbReference>
<dbReference type="GO" id="GO:0005829">
    <property type="term" value="C:cytosol"/>
    <property type="evidence" value="ECO:0007669"/>
    <property type="project" value="TreeGrafter"/>
</dbReference>
<dbReference type="InterPro" id="IPR006115">
    <property type="entry name" value="6PGDH_NADP-bd"/>
</dbReference>
<feature type="domain" description="6-phosphogluconate dehydrogenase NADP-binding" evidence="1">
    <location>
        <begin position="15"/>
        <end position="87"/>
    </location>
</feature>